<dbReference type="RefSeq" id="WP_326840463.1">
    <property type="nucleotide sequence ID" value="NZ_SVNY01000004.1"/>
</dbReference>
<name>A0A928KTE4_9FIRM</name>
<reference evidence="1" key="1">
    <citation type="submission" date="2019-04" db="EMBL/GenBank/DDBJ databases">
        <title>Evolution of Biomass-Degrading Anaerobic Consortia Revealed by Metagenomics.</title>
        <authorList>
            <person name="Peng X."/>
        </authorList>
    </citation>
    <scope>NUCLEOTIDE SEQUENCE</scope>
    <source>
        <strain evidence="1">SIG551</strain>
    </source>
</reference>
<gene>
    <name evidence="1" type="ORF">E7512_08850</name>
</gene>
<organism evidence="1 2">
    <name type="scientific">Faecalispora sporosphaeroides</name>
    <dbReference type="NCBI Taxonomy" id="1549"/>
    <lineage>
        <taxon>Bacteria</taxon>
        <taxon>Bacillati</taxon>
        <taxon>Bacillota</taxon>
        <taxon>Clostridia</taxon>
        <taxon>Eubacteriales</taxon>
        <taxon>Oscillospiraceae</taxon>
        <taxon>Faecalispora</taxon>
    </lineage>
</organism>
<dbReference type="AlphaFoldDB" id="A0A928KTE4"/>
<evidence type="ECO:0000313" key="2">
    <source>
        <dbReference type="Proteomes" id="UP000754750"/>
    </source>
</evidence>
<dbReference type="EMBL" id="SVNY01000004">
    <property type="protein sequence ID" value="MBE6833673.1"/>
    <property type="molecule type" value="Genomic_DNA"/>
</dbReference>
<dbReference type="Proteomes" id="UP000754750">
    <property type="component" value="Unassembled WGS sequence"/>
</dbReference>
<proteinExistence type="predicted"/>
<evidence type="ECO:0000313" key="1">
    <source>
        <dbReference type="EMBL" id="MBE6833673.1"/>
    </source>
</evidence>
<comment type="caution">
    <text evidence="1">The sequence shown here is derived from an EMBL/GenBank/DDBJ whole genome shotgun (WGS) entry which is preliminary data.</text>
</comment>
<protein>
    <submittedName>
        <fullName evidence="1">Uncharacterized protein</fullName>
    </submittedName>
</protein>
<accession>A0A928KTE4</accession>
<sequence>MFAVNTYEQIEKIERGLGEQHIVILLFVRPSLQGAKEIIDEFDYIHYNSGKLCSIYAVGYTNDSQMARTSGYRKLDRKYGADWYFSDKAFVDFKNNLESRLNWKYSGEIELIVLQSNPNGSKILNFQNYVAIDVNYGIRKEYIDSFPRLMESLIRSARSEVTATEVMKKVGHSRISVKNVILNTIQECKKVPTPVRNIVKDRLFYLTSGHPFGNRQ</sequence>